<dbReference type="AlphaFoldDB" id="A0A0D5YJX7"/>
<organism evidence="1 2">
    <name type="scientific">Acinetobacter baumannii</name>
    <dbReference type="NCBI Taxonomy" id="470"/>
    <lineage>
        <taxon>Bacteria</taxon>
        <taxon>Pseudomonadati</taxon>
        <taxon>Pseudomonadota</taxon>
        <taxon>Gammaproteobacteria</taxon>
        <taxon>Moraxellales</taxon>
        <taxon>Moraxellaceae</taxon>
        <taxon>Acinetobacter</taxon>
        <taxon>Acinetobacter calcoaceticus/baumannii complex</taxon>
    </lineage>
</organism>
<dbReference type="Proteomes" id="UP000032746">
    <property type="component" value="Chromosome"/>
</dbReference>
<dbReference type="EMBL" id="CP008706">
    <property type="protein sequence ID" value="AKA32244.1"/>
    <property type="molecule type" value="Genomic_DNA"/>
</dbReference>
<accession>A0A0D5YJX7</accession>
<sequence length="41" mass="4685">MVAVGHHYLDIYNNIAGICHCHFAVIEGVNKHKEIFICFLD</sequence>
<proteinExistence type="predicted"/>
<keyword evidence="1" id="KW-0808">Transferase</keyword>
<gene>
    <name evidence="1" type="ORF">ABUW_2518</name>
</gene>
<keyword evidence="1" id="KW-0032">Aminotransferase</keyword>
<evidence type="ECO:0000313" key="2">
    <source>
        <dbReference type="Proteomes" id="UP000032746"/>
    </source>
</evidence>
<name>A0A0D5YJX7_ACIBA</name>
<dbReference type="PATRIC" id="fig|470.1345.peg.2475"/>
<protein>
    <submittedName>
        <fullName evidence="1">Putative aminotransferase</fullName>
    </submittedName>
</protein>
<evidence type="ECO:0000313" key="1">
    <source>
        <dbReference type="EMBL" id="AKA32244.1"/>
    </source>
</evidence>
<dbReference type="GO" id="GO:0008483">
    <property type="term" value="F:transaminase activity"/>
    <property type="evidence" value="ECO:0007669"/>
    <property type="project" value="UniProtKB-KW"/>
</dbReference>
<reference evidence="2" key="2">
    <citation type="submission" date="2015-03" db="EMBL/GenBank/DDBJ databases">
        <authorList>
            <person name="Gallagher L.A."/>
            <person name="Hayden H.S."/>
            <person name="Weiss E.J."/>
            <person name="Hager K.R."/>
            <person name="Ramage E."/>
            <person name="Radey M.R."/>
            <person name="Bydalek R."/>
            <person name="Manoil C."/>
            <person name="Miller S.I."/>
            <person name="Brittnacher M.J."/>
        </authorList>
    </citation>
    <scope>NUCLEOTIDE SEQUENCE [LARGE SCALE GENOMIC DNA]</scope>
    <source>
        <strain evidence="2">AB5075-UW</strain>
    </source>
</reference>
<reference evidence="1 2" key="1">
    <citation type="journal article" date="2015" name="J. Bacteriol.">
        <title>Resources for Genetic and Genomic Analysis of Emerging Pathogen Acinetobacter baumannii.</title>
        <authorList>
            <person name="Gallagher L.A."/>
            <person name="Ramage E."/>
            <person name="Weiss E.J."/>
            <person name="Radey M."/>
            <person name="Hayden H.S."/>
            <person name="Held K.G."/>
            <person name="Huse H.K."/>
            <person name="Zurawski D.V."/>
            <person name="Brittnacher M.J."/>
            <person name="Manoil C."/>
        </authorList>
    </citation>
    <scope>NUCLEOTIDE SEQUENCE [LARGE SCALE GENOMIC DNA]</scope>
    <source>
        <strain evidence="1 2">AB5075-UW</strain>
    </source>
</reference>